<proteinExistence type="predicted"/>
<evidence type="ECO:0000313" key="1">
    <source>
        <dbReference type="EMBL" id="CAN0077598.1"/>
    </source>
</evidence>
<sequence>MQRDTHSSPDPLRPAPLRSRCPVNASKPPPWAWLTLFDLQTQTSVQACQHQVMCSQGLPVCLSNTLTHTCTPSSQGPGVSCCQPGAGLLARGFDCRMLGWVGLEPQGARTLAWRQAHSLWPPGQAALSHTSASPSVCGVMTSSVARPLPSLWMGWW</sequence>
<dbReference type="EMBL" id="OX596105">
    <property type="protein sequence ID" value="CAN0077598.1"/>
    <property type="molecule type" value="Genomic_DNA"/>
</dbReference>
<evidence type="ECO:0000313" key="2">
    <source>
        <dbReference type="Proteomes" id="UP001162501"/>
    </source>
</evidence>
<organism evidence="1 2">
    <name type="scientific">Rangifer tarandus platyrhynchus</name>
    <name type="common">Svalbard reindeer</name>
    <dbReference type="NCBI Taxonomy" id="3082113"/>
    <lineage>
        <taxon>Eukaryota</taxon>
        <taxon>Metazoa</taxon>
        <taxon>Chordata</taxon>
        <taxon>Craniata</taxon>
        <taxon>Vertebrata</taxon>
        <taxon>Euteleostomi</taxon>
        <taxon>Mammalia</taxon>
        <taxon>Eutheria</taxon>
        <taxon>Laurasiatheria</taxon>
        <taxon>Artiodactyla</taxon>
        <taxon>Ruminantia</taxon>
        <taxon>Pecora</taxon>
        <taxon>Cervidae</taxon>
        <taxon>Odocoileinae</taxon>
        <taxon>Rangifer</taxon>
    </lineage>
</organism>
<gene>
    <name evidence="1" type="ORF">MRATA1EN22A_LOCUS11690</name>
</gene>
<dbReference type="Proteomes" id="UP001162501">
    <property type="component" value="Chromosome 21"/>
</dbReference>
<accession>A0AC59YYB0</accession>
<name>A0AC59YYB0_RANTA</name>
<reference evidence="1" key="2">
    <citation type="submission" date="2025-03" db="EMBL/GenBank/DDBJ databases">
        <authorList>
            <consortium name="ELIXIR-Norway"/>
            <consortium name="Elixir Norway"/>
        </authorList>
    </citation>
    <scope>NUCLEOTIDE SEQUENCE</scope>
</reference>
<reference evidence="1" key="1">
    <citation type="submission" date="2023-05" db="EMBL/GenBank/DDBJ databases">
        <authorList>
            <consortium name="ELIXIR-Norway"/>
        </authorList>
    </citation>
    <scope>NUCLEOTIDE SEQUENCE</scope>
</reference>
<protein>
    <submittedName>
        <fullName evidence="1">Uncharacterized protein</fullName>
    </submittedName>
</protein>